<keyword evidence="1" id="KW-0812">Transmembrane</keyword>
<dbReference type="RefSeq" id="WP_153757838.1">
    <property type="nucleotide sequence ID" value="NZ_CP045851.1"/>
</dbReference>
<sequence>MPELDDLIRDWTDRANQGVEPVELDAVLARAPISGAPPAAVRASRRTRALAGLTAAAVVLAAILVVTVLVGDDEQGVATDPDSMAPHEPSPYDLFPPGAEVTASRPHESDTRTTWQSTLGVDVDEVELILRWVPPDGGAGNELVAVSPVEPDAVWTAVDADPQGAGHGADEVHRGVRMRRWDIPTSDDARSTPIGGSRTQAVAVVDDVLLVGDDPALVRAALDRHLDEARSIGRSPGFAELLPQAASPALADVYATPAEDDRWYAAYVFHRSAEREGGGMLTVSALVAPGHDPEAVAERLESAFATDEMTLGSMTGTVRLDGRVVRVDGQGGAAEGWLSYVLLSGDGAQDDWGWLWAAGIGAALGVLVVLTWGSHVRDVESNVDVQVAMMRTGYQNQSDTGGFGGFGST</sequence>
<evidence type="ECO:0000313" key="3">
    <source>
        <dbReference type="Proteomes" id="UP000334019"/>
    </source>
</evidence>
<accession>A0A5Q2RG00</accession>
<proteinExistence type="predicted"/>
<keyword evidence="3" id="KW-1185">Reference proteome</keyword>
<reference evidence="2 3" key="1">
    <citation type="submission" date="2019-11" db="EMBL/GenBank/DDBJ databases">
        <authorList>
            <person name="He Y."/>
        </authorList>
    </citation>
    <scope>NUCLEOTIDE SEQUENCE [LARGE SCALE GENOMIC DNA]</scope>
    <source>
        <strain evidence="2 3">SCSIO 58843</strain>
    </source>
</reference>
<evidence type="ECO:0000313" key="2">
    <source>
        <dbReference type="EMBL" id="QGG93732.1"/>
    </source>
</evidence>
<dbReference type="EMBL" id="CP045851">
    <property type="protein sequence ID" value="QGG93732.1"/>
    <property type="molecule type" value="Genomic_DNA"/>
</dbReference>
<dbReference type="Proteomes" id="UP000334019">
    <property type="component" value="Chromosome"/>
</dbReference>
<organism evidence="2 3">
    <name type="scientific">Actinomarinicola tropica</name>
    <dbReference type="NCBI Taxonomy" id="2789776"/>
    <lineage>
        <taxon>Bacteria</taxon>
        <taxon>Bacillati</taxon>
        <taxon>Actinomycetota</taxon>
        <taxon>Acidimicrobiia</taxon>
        <taxon>Acidimicrobiales</taxon>
        <taxon>Iamiaceae</taxon>
        <taxon>Actinomarinicola</taxon>
    </lineage>
</organism>
<feature type="transmembrane region" description="Helical" evidence="1">
    <location>
        <begin position="352"/>
        <end position="372"/>
    </location>
</feature>
<dbReference type="KEGG" id="atq:GH723_00625"/>
<name>A0A5Q2RG00_9ACTN</name>
<feature type="transmembrane region" description="Helical" evidence="1">
    <location>
        <begin position="50"/>
        <end position="71"/>
    </location>
</feature>
<keyword evidence="1" id="KW-0472">Membrane</keyword>
<gene>
    <name evidence="2" type="ORF">GH723_00625</name>
</gene>
<dbReference type="AlphaFoldDB" id="A0A5Q2RG00"/>
<keyword evidence="1" id="KW-1133">Transmembrane helix</keyword>
<evidence type="ECO:0000256" key="1">
    <source>
        <dbReference type="SAM" id="Phobius"/>
    </source>
</evidence>
<protein>
    <submittedName>
        <fullName evidence="2">Uncharacterized protein</fullName>
    </submittedName>
</protein>